<sequence>MARAPRHPQQVQRRHHSLSLSPTCDLKDDDYPALNTTLIWCKQDMSIRPSVIRQNNTDEIHRRRRSSVAQLSDPSALQTAYTHVPAALSTTAAVLKEIGEMGAKVPMVKGPAGILVRILEIYDQVLVNREQQEEVEKTLELVGWLMLDTANYCQLNGFSTMAELPADLETAMSSIVRVLHEVNRTLREYEGQTKLQKTIARTNISGKLVSCHRSIQAILEASNLSLTFTTLANDASDSKMSKKVSLGIDAVPSEPQVFLGRDAELSAVVSDIMSGSPPARVAILGPGGIGKTTLALAALHHSQVKKRFKGAIAFVHCDTCPSLATLLAATAQTLKLGLDNTIALQQAIVAQLAELKHCIICFDNFETPWEGDKEAVEIFVGLLSALPSVTLLVTMRGAEEPAYIGWTVVSVLESMDAQAAQKIFSQLCGHWDDWSAKLVDAVDCLPLAVTLLGNLAQTTSTKDLWAQWELHSIASIERVKGHRLTSLEVSIYMSINSVRILNEPSTLQLLSIMCLLPRGLNINRLPEFSDYLSMPKIKETIQTLKQCSLVYYSCDNFLYMHALIRHYCSKYHPICNADKDALKEYYVELITKDNRGKSDLHNEQLIESANICEVLSLVLQNDISPIEHKVIRASLAFSQLLGKQGLYSGTLLQLLEKRLDPLLPDMQIRFLMTWGNCLRNIDDFEACMEKYTSALSLAQVWENKMMEGQVYGFIGEVYYLRNQTVQARKVYMKALKLHMTTNDLKQQIHVLIALSQIYCQDEDWCKAKQYTLRSIRLQQQLDEPSLTEAHCWQSLGFILTSQKHFTDAEASYTKSITLYRQENSILGVAQSIHGIGCIWFDQGEYSTAKRYLQQAVTLIAEKTGYDDCLASLLSQLAYCFHIEHDYKRAFQLYRKCLSLHTARKSPFGLRSILTKMSRLYEAQNLTDNAIFCSIKVCQLHDDLKDMRVVGRNDYDVLARLYTEQSKYELAIDALLKSI</sequence>
<comment type="caution">
    <text evidence="1">The sequence shown here is derived from an EMBL/GenBank/DDBJ whole genome shotgun (WGS) entry which is preliminary data.</text>
</comment>
<reference evidence="1" key="2">
    <citation type="journal article" date="2022" name="New Phytol.">
        <title>Evolutionary transition to the ectomycorrhizal habit in the genomes of a hyperdiverse lineage of mushroom-forming fungi.</title>
        <authorList>
            <person name="Looney B."/>
            <person name="Miyauchi S."/>
            <person name="Morin E."/>
            <person name="Drula E."/>
            <person name="Courty P.E."/>
            <person name="Kohler A."/>
            <person name="Kuo A."/>
            <person name="LaButti K."/>
            <person name="Pangilinan J."/>
            <person name="Lipzen A."/>
            <person name="Riley R."/>
            <person name="Andreopoulos W."/>
            <person name="He G."/>
            <person name="Johnson J."/>
            <person name="Nolan M."/>
            <person name="Tritt A."/>
            <person name="Barry K.W."/>
            <person name="Grigoriev I.V."/>
            <person name="Nagy L.G."/>
            <person name="Hibbett D."/>
            <person name="Henrissat B."/>
            <person name="Matheny P.B."/>
            <person name="Labbe J."/>
            <person name="Martin F.M."/>
        </authorList>
    </citation>
    <scope>NUCLEOTIDE SEQUENCE</scope>
    <source>
        <strain evidence="1">FP105234-sp</strain>
    </source>
</reference>
<evidence type="ECO:0000313" key="2">
    <source>
        <dbReference type="Proteomes" id="UP000814033"/>
    </source>
</evidence>
<gene>
    <name evidence="1" type="ORF">FA95DRAFT_1598599</name>
</gene>
<protein>
    <submittedName>
        <fullName evidence="1">TPR-like protein</fullName>
    </submittedName>
</protein>
<dbReference type="EMBL" id="MU276082">
    <property type="protein sequence ID" value="KAI0042132.1"/>
    <property type="molecule type" value="Genomic_DNA"/>
</dbReference>
<evidence type="ECO:0000313" key="1">
    <source>
        <dbReference type="EMBL" id="KAI0042132.1"/>
    </source>
</evidence>
<organism evidence="1 2">
    <name type="scientific">Auriscalpium vulgare</name>
    <dbReference type="NCBI Taxonomy" id="40419"/>
    <lineage>
        <taxon>Eukaryota</taxon>
        <taxon>Fungi</taxon>
        <taxon>Dikarya</taxon>
        <taxon>Basidiomycota</taxon>
        <taxon>Agaricomycotina</taxon>
        <taxon>Agaricomycetes</taxon>
        <taxon>Russulales</taxon>
        <taxon>Auriscalpiaceae</taxon>
        <taxon>Auriscalpium</taxon>
    </lineage>
</organism>
<accession>A0ACB8RE13</accession>
<reference evidence="1" key="1">
    <citation type="submission" date="2021-02" db="EMBL/GenBank/DDBJ databases">
        <authorList>
            <consortium name="DOE Joint Genome Institute"/>
            <person name="Ahrendt S."/>
            <person name="Looney B.P."/>
            <person name="Miyauchi S."/>
            <person name="Morin E."/>
            <person name="Drula E."/>
            <person name="Courty P.E."/>
            <person name="Chicoki N."/>
            <person name="Fauchery L."/>
            <person name="Kohler A."/>
            <person name="Kuo A."/>
            <person name="Labutti K."/>
            <person name="Pangilinan J."/>
            <person name="Lipzen A."/>
            <person name="Riley R."/>
            <person name="Andreopoulos W."/>
            <person name="He G."/>
            <person name="Johnson J."/>
            <person name="Barry K.W."/>
            <person name="Grigoriev I.V."/>
            <person name="Nagy L."/>
            <person name="Hibbett D."/>
            <person name="Henrissat B."/>
            <person name="Matheny P.B."/>
            <person name="Labbe J."/>
            <person name="Martin F."/>
        </authorList>
    </citation>
    <scope>NUCLEOTIDE SEQUENCE</scope>
    <source>
        <strain evidence="1">FP105234-sp</strain>
    </source>
</reference>
<dbReference type="Proteomes" id="UP000814033">
    <property type="component" value="Unassembled WGS sequence"/>
</dbReference>
<feature type="non-terminal residue" evidence="1">
    <location>
        <position position="978"/>
    </location>
</feature>
<name>A0ACB8RE13_9AGAM</name>
<proteinExistence type="predicted"/>
<keyword evidence="2" id="KW-1185">Reference proteome</keyword>